<reference evidence="2 3" key="1">
    <citation type="journal article" date="2019" name="Int. J. Syst. Evol. Microbiol.">
        <title>The Global Catalogue of Microorganisms (GCM) 10K type strain sequencing project: providing services to taxonomists for standard genome sequencing and annotation.</title>
        <authorList>
            <consortium name="The Broad Institute Genomics Platform"/>
            <consortium name="The Broad Institute Genome Sequencing Center for Infectious Disease"/>
            <person name="Wu L."/>
            <person name="Ma J."/>
        </authorList>
    </citation>
    <scope>NUCLEOTIDE SEQUENCE [LARGE SCALE GENOMIC DNA]</scope>
    <source>
        <strain evidence="2 3">PSR21</strain>
    </source>
</reference>
<evidence type="ECO:0000313" key="2">
    <source>
        <dbReference type="EMBL" id="MFC7316396.1"/>
    </source>
</evidence>
<dbReference type="GeneID" id="79313886"/>
<feature type="transmembrane region" description="Helical" evidence="1">
    <location>
        <begin position="16"/>
        <end position="35"/>
    </location>
</feature>
<keyword evidence="1" id="KW-0812">Transmembrane</keyword>
<dbReference type="PANTHER" id="PTHR40042">
    <property type="entry name" value="HYPOTHETICAL MEMBRANE SPANNING PROTEIN"/>
    <property type="match status" value="1"/>
</dbReference>
<proteinExistence type="predicted"/>
<sequence length="224" mass="24955">MIPDRWARYYLENAPSLVWLLVANVAAVLVGVRYYVETMPGVNTFVWPLYADSPAATFLAALSFATLLPNLGRRLRDAPVNRPLAYLHTLSFVWLVKYGLWTAVALNLRVSLYFPEAWAYFGIMLTHLAFIGEAYLLPHFGRTTRGALAFALGTALLNDFVDYGFAAVIGSCALGRVGRRCLLYPPLRYEPGLALPLLTVLTTFVSVWLASSAFSRLDKDERTV</sequence>
<feature type="transmembrane region" description="Helical" evidence="1">
    <location>
        <begin position="84"/>
        <end position="106"/>
    </location>
</feature>
<feature type="transmembrane region" description="Helical" evidence="1">
    <location>
        <begin position="118"/>
        <end position="137"/>
    </location>
</feature>
<comment type="caution">
    <text evidence="2">The sequence shown here is derived from an EMBL/GenBank/DDBJ whole genome shotgun (WGS) entry which is preliminary data.</text>
</comment>
<protein>
    <submittedName>
        <fullName evidence="2">DUF1405 domain-containing protein</fullName>
    </submittedName>
</protein>
<feature type="transmembrane region" description="Helical" evidence="1">
    <location>
        <begin position="193"/>
        <end position="214"/>
    </location>
</feature>
<dbReference type="RefSeq" id="WP_276304346.1">
    <property type="nucleotide sequence ID" value="NZ_CP119992.1"/>
</dbReference>
<gene>
    <name evidence="2" type="ORF">ACFQPE_06235</name>
</gene>
<dbReference type="Pfam" id="PF07187">
    <property type="entry name" value="DUF1405"/>
    <property type="match status" value="1"/>
</dbReference>
<dbReference type="EMBL" id="JBHTBF010000002">
    <property type="protein sequence ID" value="MFC7316396.1"/>
    <property type="molecule type" value="Genomic_DNA"/>
</dbReference>
<keyword evidence="1" id="KW-0472">Membrane</keyword>
<keyword evidence="1" id="KW-1133">Transmembrane helix</keyword>
<feature type="transmembrane region" description="Helical" evidence="1">
    <location>
        <begin position="55"/>
        <end position="72"/>
    </location>
</feature>
<evidence type="ECO:0000313" key="3">
    <source>
        <dbReference type="Proteomes" id="UP001596547"/>
    </source>
</evidence>
<organism evidence="2 3">
    <name type="scientific">Halomarina halobia</name>
    <dbReference type="NCBI Taxonomy" id="3033386"/>
    <lineage>
        <taxon>Archaea</taxon>
        <taxon>Methanobacteriati</taxon>
        <taxon>Methanobacteriota</taxon>
        <taxon>Stenosarchaea group</taxon>
        <taxon>Halobacteria</taxon>
        <taxon>Halobacteriales</taxon>
        <taxon>Natronomonadaceae</taxon>
        <taxon>Halomarina</taxon>
    </lineage>
</organism>
<dbReference type="AlphaFoldDB" id="A0ABD6A742"/>
<name>A0ABD6A742_9EURY</name>
<evidence type="ECO:0000256" key="1">
    <source>
        <dbReference type="SAM" id="Phobius"/>
    </source>
</evidence>
<feature type="transmembrane region" description="Helical" evidence="1">
    <location>
        <begin position="149"/>
        <end position="173"/>
    </location>
</feature>
<dbReference type="PANTHER" id="PTHR40042:SF1">
    <property type="entry name" value="DUF1405 DOMAIN-CONTAINING PROTEIN"/>
    <property type="match status" value="1"/>
</dbReference>
<dbReference type="Proteomes" id="UP001596547">
    <property type="component" value="Unassembled WGS sequence"/>
</dbReference>
<accession>A0ABD6A742</accession>
<keyword evidence="3" id="KW-1185">Reference proteome</keyword>
<dbReference type="InterPro" id="IPR009845">
    <property type="entry name" value="DUF1405"/>
</dbReference>